<dbReference type="EMBL" id="VDMD01000008">
    <property type="protein sequence ID" value="TRM63853.1"/>
    <property type="molecule type" value="Genomic_DNA"/>
</dbReference>
<accession>A0A550CGC6</accession>
<feature type="coiled-coil region" evidence="1">
    <location>
        <begin position="317"/>
        <end position="344"/>
    </location>
</feature>
<dbReference type="Proteomes" id="UP000320762">
    <property type="component" value="Unassembled WGS sequence"/>
</dbReference>
<name>A0A550CGC6_9AGAR</name>
<sequence length="345" mass="38809">MLQGLHSVVNLLFNGSPSAPSHASDKTTAKMTGPYRYIPYVVQDRTCSYSPSQFVTIVQENVHFDPQHNRTLRDCRVNEVIYLRREGAFDNGPHEVVVVRYSHSVFGKNGAVLGTDSRVGRFERLQHESMRQNNGVADLDSVCVVEVIEDVSHDYERVASFTPAQSTLSIVDCLVAACVISERAARHTTAPYMSMWYTHTLFESLRRLMGWPSLTEGTAHKRAGMWAELQVVTPQGRLVQSMDIVKKLRQQQSNILGYGESVAAIREAVRHDLHQDIQEGSAAQLEEVQTAIETARAGTWRAIDEAADYAYERVHREEILKAQLARSTEEVNKLRAQLAQLRNDS</sequence>
<keyword evidence="3" id="KW-1185">Reference proteome</keyword>
<evidence type="ECO:0000313" key="3">
    <source>
        <dbReference type="Proteomes" id="UP000320762"/>
    </source>
</evidence>
<gene>
    <name evidence="2" type="ORF">BD626DRAFT_568472</name>
</gene>
<organism evidence="2 3">
    <name type="scientific">Schizophyllum amplum</name>
    <dbReference type="NCBI Taxonomy" id="97359"/>
    <lineage>
        <taxon>Eukaryota</taxon>
        <taxon>Fungi</taxon>
        <taxon>Dikarya</taxon>
        <taxon>Basidiomycota</taxon>
        <taxon>Agaricomycotina</taxon>
        <taxon>Agaricomycetes</taxon>
        <taxon>Agaricomycetidae</taxon>
        <taxon>Agaricales</taxon>
        <taxon>Schizophyllaceae</taxon>
        <taxon>Schizophyllum</taxon>
    </lineage>
</organism>
<comment type="caution">
    <text evidence="2">The sequence shown here is derived from an EMBL/GenBank/DDBJ whole genome shotgun (WGS) entry which is preliminary data.</text>
</comment>
<keyword evidence="1" id="KW-0175">Coiled coil</keyword>
<evidence type="ECO:0000313" key="2">
    <source>
        <dbReference type="EMBL" id="TRM63853.1"/>
    </source>
</evidence>
<evidence type="ECO:0000256" key="1">
    <source>
        <dbReference type="SAM" id="Coils"/>
    </source>
</evidence>
<protein>
    <submittedName>
        <fullName evidence="2">Uncharacterized protein</fullName>
    </submittedName>
</protein>
<reference evidence="2 3" key="1">
    <citation type="journal article" date="2019" name="New Phytol.">
        <title>Comparative genomics reveals unique wood-decay strategies and fruiting body development in the Schizophyllaceae.</title>
        <authorList>
            <person name="Almasi E."/>
            <person name="Sahu N."/>
            <person name="Krizsan K."/>
            <person name="Balint B."/>
            <person name="Kovacs G.M."/>
            <person name="Kiss B."/>
            <person name="Cseklye J."/>
            <person name="Drula E."/>
            <person name="Henrissat B."/>
            <person name="Nagy I."/>
            <person name="Chovatia M."/>
            <person name="Adam C."/>
            <person name="LaButti K."/>
            <person name="Lipzen A."/>
            <person name="Riley R."/>
            <person name="Grigoriev I.V."/>
            <person name="Nagy L.G."/>
        </authorList>
    </citation>
    <scope>NUCLEOTIDE SEQUENCE [LARGE SCALE GENOMIC DNA]</scope>
    <source>
        <strain evidence="2 3">NL-1724</strain>
    </source>
</reference>
<dbReference type="AlphaFoldDB" id="A0A550CGC6"/>
<proteinExistence type="predicted"/>
<dbReference type="OrthoDB" id="2893144at2759"/>